<dbReference type="Pfam" id="PF12937">
    <property type="entry name" value="F-box-like"/>
    <property type="match status" value="1"/>
</dbReference>
<dbReference type="VEuPathDB" id="VectorBase:ADAC006360"/>
<evidence type="ECO:0000313" key="2">
    <source>
        <dbReference type="EMBL" id="MBW67465.1"/>
    </source>
</evidence>
<organism evidence="2">
    <name type="scientific">Anopheles darlingi</name>
    <name type="common">Mosquito</name>
    <dbReference type="NCBI Taxonomy" id="43151"/>
    <lineage>
        <taxon>Eukaryota</taxon>
        <taxon>Metazoa</taxon>
        <taxon>Ecdysozoa</taxon>
        <taxon>Arthropoda</taxon>
        <taxon>Hexapoda</taxon>
        <taxon>Insecta</taxon>
        <taxon>Pterygota</taxon>
        <taxon>Neoptera</taxon>
        <taxon>Endopterygota</taxon>
        <taxon>Diptera</taxon>
        <taxon>Nematocera</taxon>
        <taxon>Culicoidea</taxon>
        <taxon>Culicidae</taxon>
        <taxon>Anophelinae</taxon>
        <taxon>Anopheles</taxon>
    </lineage>
</organism>
<accession>A0A2M4CQC6</accession>
<name>A0A2M4CQC6_ANODA</name>
<sequence length="477" mass="55756">MSLPSYAKSEAIRDEIHHNDTLPEEILCMIFDLLDLHSVKNASRTCQRWNNIIFCSGYVNRFSFSMRDLLVPPGQESFWNLQCAQEQNPQMHHLAMEQFRGMVVRSKRCYRNLKCTIDDVARFSSLWETLNSKFKNDLQSLVINVTNDAVHVLPLITAAIPLMTQLRSLTLKECGMNHYLYYVYEVPTFRSNSVKHFEIQPDIKINIEMPELESFHGVLPINFLSFRPSNMKQLTVKIIEKDYLDQEADPIDSLNIRGMILLETLKWEIEVEDESFLAICETCTKLKDLCFTKRMIISNSDVFSNLNKLVNLRRLKFQNYYESLSFYIDLSKLTELEEIDLGMMAKEGVKLPKSIKMFAVEICLENQQSMIESLFDPELIELKTLQLSFHHSIVNKREFFERLPLLKNLEELTFAGGYYTESEFLCLNAPMDRLRKLKFEMYLLDVQRFLGIEEKFPNLINLEFFNNGLNEVVSLIG</sequence>
<reference evidence="2" key="1">
    <citation type="submission" date="2018-01" db="EMBL/GenBank/DDBJ databases">
        <title>An insight into the sialome of Amazonian anophelines.</title>
        <authorList>
            <person name="Ribeiro J.M."/>
            <person name="Scarpassa V."/>
            <person name="Calvo E."/>
        </authorList>
    </citation>
    <scope>NUCLEOTIDE SEQUENCE</scope>
</reference>
<proteinExistence type="predicted"/>
<dbReference type="InterPro" id="IPR036047">
    <property type="entry name" value="F-box-like_dom_sf"/>
</dbReference>
<evidence type="ECO:0000259" key="1">
    <source>
        <dbReference type="PROSITE" id="PS50181"/>
    </source>
</evidence>
<feature type="domain" description="F-box" evidence="1">
    <location>
        <begin position="16"/>
        <end position="62"/>
    </location>
</feature>
<dbReference type="SUPFAM" id="SSF81383">
    <property type="entry name" value="F-box domain"/>
    <property type="match status" value="1"/>
</dbReference>
<dbReference type="Gene3D" id="3.80.10.10">
    <property type="entry name" value="Ribonuclease Inhibitor"/>
    <property type="match status" value="1"/>
</dbReference>
<dbReference type="SMART" id="SM00256">
    <property type="entry name" value="FBOX"/>
    <property type="match status" value="1"/>
</dbReference>
<protein>
    <recommendedName>
        <fullName evidence="1">F-box domain-containing protein</fullName>
    </recommendedName>
</protein>
<dbReference type="PROSITE" id="PS50181">
    <property type="entry name" value="FBOX"/>
    <property type="match status" value="1"/>
</dbReference>
<dbReference type="SUPFAM" id="SSF52047">
    <property type="entry name" value="RNI-like"/>
    <property type="match status" value="1"/>
</dbReference>
<dbReference type="EMBL" id="GGFL01003287">
    <property type="protein sequence ID" value="MBW67465.1"/>
    <property type="molecule type" value="Transcribed_RNA"/>
</dbReference>
<dbReference type="InterPro" id="IPR032675">
    <property type="entry name" value="LRR_dom_sf"/>
</dbReference>
<dbReference type="VEuPathDB" id="VectorBase:ADAR2_008939"/>
<dbReference type="AlphaFoldDB" id="A0A2M4CQC6"/>
<dbReference type="InterPro" id="IPR001810">
    <property type="entry name" value="F-box_dom"/>
</dbReference>
<dbReference type="Gene3D" id="1.20.1280.50">
    <property type="match status" value="1"/>
</dbReference>